<dbReference type="GeneID" id="38111397"/>
<dbReference type="InterPro" id="IPR041411">
    <property type="entry name" value="Ldi"/>
</dbReference>
<keyword evidence="4" id="KW-1015">Disulfide bond</keyword>
<accession>A0A3D8T569</accession>
<evidence type="ECO:0000256" key="1">
    <source>
        <dbReference type="ARBA" id="ARBA00010996"/>
    </source>
</evidence>
<feature type="disulfide bond" description="Redox-active" evidence="4">
    <location>
        <begin position="42"/>
        <end position="46"/>
    </location>
</feature>
<evidence type="ECO:0000259" key="5">
    <source>
        <dbReference type="PROSITE" id="PS51352"/>
    </source>
</evidence>
<dbReference type="AlphaFoldDB" id="A0A3D8T569"/>
<dbReference type="Gene3D" id="3.40.30.10">
    <property type="entry name" value="Glutaredoxin"/>
    <property type="match status" value="1"/>
</dbReference>
<dbReference type="InterPro" id="IPR003782">
    <property type="entry name" value="SCO1/SenC"/>
</dbReference>
<dbReference type="OrthoDB" id="9979195at2759"/>
<dbReference type="Proteomes" id="UP000256690">
    <property type="component" value="Unassembled WGS sequence"/>
</dbReference>
<dbReference type="STRING" id="1810919.A0A3D8T569"/>
<evidence type="ECO:0000313" key="6">
    <source>
        <dbReference type="EMBL" id="RDW93705.1"/>
    </source>
</evidence>
<proteinExistence type="inferred from homology"/>
<dbReference type="FunFam" id="3.40.30.10:FF:000013">
    <property type="entry name" value="Blast:Protein SCO1 homolog, mitochondrial"/>
    <property type="match status" value="1"/>
</dbReference>
<evidence type="ECO:0000256" key="3">
    <source>
        <dbReference type="PIRSR" id="PIRSR603782-1"/>
    </source>
</evidence>
<dbReference type="Pfam" id="PF02630">
    <property type="entry name" value="SCO1-SenC"/>
    <property type="match status" value="1"/>
</dbReference>
<dbReference type="PANTHER" id="PTHR12151">
    <property type="entry name" value="ELECTRON TRANSPORT PROTIN SCO1/SENC FAMILY MEMBER"/>
    <property type="match status" value="1"/>
</dbReference>
<dbReference type="CDD" id="cd02968">
    <property type="entry name" value="SCO"/>
    <property type="match status" value="1"/>
</dbReference>
<dbReference type="PROSITE" id="PS51352">
    <property type="entry name" value="THIOREDOXIN_2"/>
    <property type="match status" value="1"/>
</dbReference>
<evidence type="ECO:0000313" key="7">
    <source>
        <dbReference type="Proteomes" id="UP000256690"/>
    </source>
</evidence>
<keyword evidence="2 3" id="KW-0186">Copper</keyword>
<dbReference type="Pfam" id="PF18566">
    <property type="entry name" value="Ldi"/>
    <property type="match status" value="1"/>
</dbReference>
<keyword evidence="7" id="KW-1185">Reference proteome</keyword>
<keyword evidence="3" id="KW-0479">Metal-binding</keyword>
<evidence type="ECO:0000256" key="2">
    <source>
        <dbReference type="ARBA" id="ARBA00023008"/>
    </source>
</evidence>
<dbReference type="GO" id="GO:0045454">
    <property type="term" value="P:cell redox homeostasis"/>
    <property type="evidence" value="ECO:0007669"/>
    <property type="project" value="UniProtKB-ARBA"/>
</dbReference>
<comment type="similarity">
    <text evidence="1">Belongs to the SCO1/2 family.</text>
</comment>
<dbReference type="EMBL" id="PVWQ01000001">
    <property type="protein sequence ID" value="RDW93705.1"/>
    <property type="molecule type" value="Genomic_DNA"/>
</dbReference>
<reference evidence="6 7" key="1">
    <citation type="journal article" date="2018" name="IMA Fungus">
        <title>IMA Genome-F 9: Draft genome sequence of Annulohypoxylon stygium, Aspergillus mulundensis, Berkeleyomyces basicola (syn. Thielaviopsis basicola), Ceratocystis smalleyi, two Cercospora beticola strains, Coleophoma cylindrospora, Fusarium fracticaudum, Phialophora cf. hyalina, and Morchella septimelata.</title>
        <authorList>
            <person name="Wingfield B.D."/>
            <person name="Bills G.F."/>
            <person name="Dong Y."/>
            <person name="Huang W."/>
            <person name="Nel W.J."/>
            <person name="Swalarsk-Parry B.S."/>
            <person name="Vaghefi N."/>
            <person name="Wilken P.M."/>
            <person name="An Z."/>
            <person name="de Beer Z.W."/>
            <person name="De Vos L."/>
            <person name="Chen L."/>
            <person name="Duong T.A."/>
            <person name="Gao Y."/>
            <person name="Hammerbacher A."/>
            <person name="Kikkert J.R."/>
            <person name="Li Y."/>
            <person name="Li H."/>
            <person name="Li K."/>
            <person name="Li Q."/>
            <person name="Liu X."/>
            <person name="Ma X."/>
            <person name="Naidoo K."/>
            <person name="Pethybridge S.J."/>
            <person name="Sun J."/>
            <person name="Steenkamp E.T."/>
            <person name="van der Nest M.A."/>
            <person name="van Wyk S."/>
            <person name="Wingfield M.J."/>
            <person name="Xiong C."/>
            <person name="Yue Q."/>
            <person name="Zhang X."/>
        </authorList>
    </citation>
    <scope>NUCLEOTIDE SEQUENCE [LARGE SCALE GENOMIC DNA]</scope>
    <source>
        <strain evidence="6 7">DSM 5745</strain>
    </source>
</reference>
<evidence type="ECO:0000256" key="4">
    <source>
        <dbReference type="PIRSR" id="PIRSR603782-2"/>
    </source>
</evidence>
<feature type="binding site" evidence="3">
    <location>
        <position position="131"/>
    </location>
    <ligand>
        <name>Cu cation</name>
        <dbReference type="ChEBI" id="CHEBI:23378"/>
    </ligand>
</feature>
<dbReference type="SUPFAM" id="SSF52833">
    <property type="entry name" value="Thioredoxin-like"/>
    <property type="match status" value="1"/>
</dbReference>
<feature type="binding site" evidence="3">
    <location>
        <position position="42"/>
    </location>
    <ligand>
        <name>Cu cation</name>
        <dbReference type="ChEBI" id="CHEBI:23378"/>
    </ligand>
</feature>
<dbReference type="InterPro" id="IPR013766">
    <property type="entry name" value="Thioredoxin_domain"/>
</dbReference>
<sequence>MSMDTSAPTRPTFSLVNHDGQTFTNADLHGAYSLVFFGFTNCARVCPRALGRLSDVLTGLERVTDKVNVYYVSVDPGRDTPEVMKTFLKKYPSFTGLTGTTEQIDAARKEFRVFAKAKEDENAPGGYAVPHTAITYLLDTDGYIVDHFNDALDAETVISHISKRINIVPRVQVDGTTNAYEQESLQLLTREQVASIRHIGNLARQIKGDWSYMMGGSDMNDGFGAYRYQMGYMFYALTLAHYHRLPAAPGVFRETMERLIEKMLEADVWFYWHDASVGGGFMQTPAKNMTYDPIKTDNIMYSAYVQVMSAMYNSLFDDDRYAKPGALTMVYDTFLFGPVEGYKFEWDQKSINEQVYWNMVEEGYIGVACEPWCIYQICNQVPILAFRLNDAISGQTSVAEEVTQGYLKAWEDAGGGILTQEGVFNTFYRSDIKTSLVVPGPSGDAWAGLLMNAWNHDLVQKVYNDRINESVIPQDDGTLSVVTGGIEDSPLNRRLIGSGGVFGWIAAWAAEMGDEDTKTRLLAYADKHINPTIVNGGLLYPRNDAVYNANGNFVMSTPIFSNSIMPLTRLNVKHGLKRLYENPWGAKNRGHYAEPALVEVDFDVDVYRAVYVKESRRLLFDLAVYEDGKNGSVALDRVFGRGEWTLTCDGREIARGSKEGVEDVDEGVSGVLVSRDGSLLRLPVVGTGVVSYVLQWAA</sequence>
<dbReference type="InterPro" id="IPR036249">
    <property type="entry name" value="Thioredoxin-like_sf"/>
</dbReference>
<dbReference type="RefSeq" id="XP_026608888.1">
    <property type="nucleotide sequence ID" value="XM_026743043.1"/>
</dbReference>
<protein>
    <recommendedName>
        <fullName evidence="5">Thioredoxin domain-containing protein</fullName>
    </recommendedName>
</protein>
<dbReference type="PANTHER" id="PTHR12151:SF25">
    <property type="entry name" value="LINALOOL DEHYDRATASE_ISOMERASE DOMAIN-CONTAINING PROTEIN"/>
    <property type="match status" value="1"/>
</dbReference>
<dbReference type="GO" id="GO:0005507">
    <property type="term" value="F:copper ion binding"/>
    <property type="evidence" value="ECO:0007669"/>
    <property type="project" value="UniProtKB-ARBA"/>
</dbReference>
<name>A0A3D8T569_9EURO</name>
<gene>
    <name evidence="6" type="ORF">DSM5745_01027</name>
</gene>
<feature type="domain" description="Thioredoxin" evidence="5">
    <location>
        <begin position="4"/>
        <end position="166"/>
    </location>
</feature>
<comment type="caution">
    <text evidence="6">The sequence shown here is derived from an EMBL/GenBank/DDBJ whole genome shotgun (WGS) entry which is preliminary data.</text>
</comment>
<organism evidence="6 7">
    <name type="scientific">Aspergillus mulundensis</name>
    <dbReference type="NCBI Taxonomy" id="1810919"/>
    <lineage>
        <taxon>Eukaryota</taxon>
        <taxon>Fungi</taxon>
        <taxon>Dikarya</taxon>
        <taxon>Ascomycota</taxon>
        <taxon>Pezizomycotina</taxon>
        <taxon>Eurotiomycetes</taxon>
        <taxon>Eurotiomycetidae</taxon>
        <taxon>Eurotiales</taxon>
        <taxon>Aspergillaceae</taxon>
        <taxon>Aspergillus</taxon>
        <taxon>Aspergillus subgen. Nidulantes</taxon>
    </lineage>
</organism>
<feature type="binding site" evidence="3">
    <location>
        <position position="46"/>
    </location>
    <ligand>
        <name>Cu cation</name>
        <dbReference type="ChEBI" id="CHEBI:23378"/>
    </ligand>
</feature>